<protein>
    <recommendedName>
        <fullName evidence="5">RRM domain-containing protein</fullName>
    </recommendedName>
</protein>
<dbReference type="Proteomes" id="UP001165060">
    <property type="component" value="Unassembled WGS sequence"/>
</dbReference>
<organism evidence="6 7">
    <name type="scientific">Tetraparma gracilis</name>
    <dbReference type="NCBI Taxonomy" id="2962635"/>
    <lineage>
        <taxon>Eukaryota</taxon>
        <taxon>Sar</taxon>
        <taxon>Stramenopiles</taxon>
        <taxon>Ochrophyta</taxon>
        <taxon>Bolidophyceae</taxon>
        <taxon>Parmales</taxon>
        <taxon>Triparmaceae</taxon>
        <taxon>Tetraparma</taxon>
    </lineage>
</organism>
<comment type="caution">
    <text evidence="6">The sequence shown here is derived from an EMBL/GenBank/DDBJ whole genome shotgun (WGS) entry which is preliminary data.</text>
</comment>
<dbReference type="SUPFAM" id="SSF54928">
    <property type="entry name" value="RNA-binding domain, RBD"/>
    <property type="match status" value="1"/>
</dbReference>
<feature type="region of interest" description="Disordered" evidence="4">
    <location>
        <begin position="229"/>
        <end position="250"/>
    </location>
</feature>
<dbReference type="InterPro" id="IPR000504">
    <property type="entry name" value="RRM_dom"/>
</dbReference>
<dbReference type="Gene3D" id="3.30.70.330">
    <property type="match status" value="1"/>
</dbReference>
<evidence type="ECO:0000313" key="7">
    <source>
        <dbReference type="Proteomes" id="UP001165060"/>
    </source>
</evidence>
<feature type="non-terminal residue" evidence="6">
    <location>
        <position position="250"/>
    </location>
</feature>
<evidence type="ECO:0000256" key="1">
    <source>
        <dbReference type="ARBA" id="ARBA00022664"/>
    </source>
</evidence>
<dbReference type="Pfam" id="PF00076">
    <property type="entry name" value="RRM_1"/>
    <property type="match status" value="1"/>
</dbReference>
<feature type="domain" description="RRM" evidence="5">
    <location>
        <begin position="35"/>
        <end position="88"/>
    </location>
</feature>
<feature type="region of interest" description="Disordered" evidence="4">
    <location>
        <begin position="98"/>
        <end position="127"/>
    </location>
</feature>
<feature type="compositionally biased region" description="Pro residues" evidence="4">
    <location>
        <begin position="104"/>
        <end position="126"/>
    </location>
</feature>
<proteinExistence type="predicted"/>
<evidence type="ECO:0000256" key="4">
    <source>
        <dbReference type="SAM" id="MobiDB-lite"/>
    </source>
</evidence>
<name>A0ABQ6MPH7_9STRA</name>
<evidence type="ECO:0000259" key="5">
    <source>
        <dbReference type="Pfam" id="PF00076"/>
    </source>
</evidence>
<evidence type="ECO:0000256" key="2">
    <source>
        <dbReference type="ARBA" id="ARBA00022884"/>
    </source>
</evidence>
<dbReference type="PANTHER" id="PTHR23139">
    <property type="entry name" value="RNA-BINDING PROTEIN"/>
    <property type="match status" value="1"/>
</dbReference>
<keyword evidence="1" id="KW-0507">mRNA processing</keyword>
<dbReference type="CDD" id="cd12232">
    <property type="entry name" value="RRM3_U2AF65"/>
    <property type="match status" value="1"/>
</dbReference>
<accession>A0ABQ6MPH7</accession>
<dbReference type="InterPro" id="IPR012677">
    <property type="entry name" value="Nucleotide-bd_a/b_plait_sf"/>
</dbReference>
<sequence>MRRWPPTRVLQLTNMVNVEVDLDEAGAYQDLLVELDIKEECGNFGTLLSCTVPRAGEIGAGTVFLEYADLASSARAKKGLEGRTFAGNLVGVTYVDEDKRPTPAGLPPAPAPRILPAPAGPPPAPAPGDLTSPRACAACAAVLPASSFSKKQLKRRENATCKPCNEAKERTLAEKKAALSAPRPCAQCKVSKAAKDAYTAANWKSSGVCNSCNPPPGPRPCAKCGASKDRSGYQNQNQWKKARLVPTQGT</sequence>
<keyword evidence="2" id="KW-0694">RNA-binding</keyword>
<evidence type="ECO:0000313" key="6">
    <source>
        <dbReference type="EMBL" id="GMI30333.1"/>
    </source>
</evidence>
<gene>
    <name evidence="6" type="ORF">TeGR_g2244</name>
</gene>
<evidence type="ECO:0000256" key="3">
    <source>
        <dbReference type="ARBA" id="ARBA00023187"/>
    </source>
</evidence>
<keyword evidence="7" id="KW-1185">Reference proteome</keyword>
<reference evidence="6 7" key="1">
    <citation type="journal article" date="2023" name="Commun. Biol.">
        <title>Genome analysis of Parmales, the sister group of diatoms, reveals the evolutionary specialization of diatoms from phago-mixotrophs to photoautotrophs.</title>
        <authorList>
            <person name="Ban H."/>
            <person name="Sato S."/>
            <person name="Yoshikawa S."/>
            <person name="Yamada K."/>
            <person name="Nakamura Y."/>
            <person name="Ichinomiya M."/>
            <person name="Sato N."/>
            <person name="Blanc-Mathieu R."/>
            <person name="Endo H."/>
            <person name="Kuwata A."/>
            <person name="Ogata H."/>
        </authorList>
    </citation>
    <scope>NUCLEOTIDE SEQUENCE [LARGE SCALE GENOMIC DNA]</scope>
</reference>
<dbReference type="EMBL" id="BRYB01005898">
    <property type="protein sequence ID" value="GMI30333.1"/>
    <property type="molecule type" value="Genomic_DNA"/>
</dbReference>
<dbReference type="InterPro" id="IPR035979">
    <property type="entry name" value="RBD_domain_sf"/>
</dbReference>
<keyword evidence="3" id="KW-0508">mRNA splicing</keyword>